<dbReference type="PANTHER" id="PTHR43060:SF15">
    <property type="entry name" value="3-HYDROXYISOBUTYRATE DEHYDROGENASE-LIKE 1, MITOCHONDRIAL-RELATED"/>
    <property type="match status" value="1"/>
</dbReference>
<dbReference type="InterPro" id="IPR013328">
    <property type="entry name" value="6PGD_dom2"/>
</dbReference>
<dbReference type="InterPro" id="IPR006115">
    <property type="entry name" value="6PGDH_NADP-bd"/>
</dbReference>
<proteinExistence type="predicted"/>
<dbReference type="InterPro" id="IPR015815">
    <property type="entry name" value="HIBADH-related"/>
</dbReference>
<dbReference type="PANTHER" id="PTHR43060">
    <property type="entry name" value="3-HYDROXYISOBUTYRATE DEHYDROGENASE-LIKE 1, MITOCHONDRIAL-RELATED"/>
    <property type="match status" value="1"/>
</dbReference>
<reference evidence="5 6" key="1">
    <citation type="journal article" date="2013" name="Int. J. Syst. Evol. Microbiol.">
        <title>Roseomonas aerophila sp. nov., isolated from air.</title>
        <authorList>
            <person name="Kim S.J."/>
            <person name="Weon H.Y."/>
            <person name="Ahn J.H."/>
            <person name="Hong S.B."/>
            <person name="Seok S.J."/>
            <person name="Whang K.S."/>
            <person name="Kwon S.W."/>
        </authorList>
    </citation>
    <scope>NUCLEOTIDE SEQUENCE [LARGE SCALE GENOMIC DNA]</scope>
    <source>
        <strain evidence="5 6">NBRC 108923</strain>
    </source>
</reference>
<dbReference type="InterPro" id="IPR036291">
    <property type="entry name" value="NAD(P)-bd_dom_sf"/>
</dbReference>
<sequence>MGMIGIGLMGHGIAWNIANAGYGLTILDHAGNQPVDDLRGMGVTVVPSIADVVRAADVVVLCVTGSPQVEAILTGANGVIANLRPGTVVVDCSTALPESTARMAAAVAEAGGEFLDAAMTRLPQHARAGTLNLLIGGEAALLERVRPLLETFSENITHIGAVGSGHLMKLMHNYVSLGFVTLLAEVAAHGQKAGLEMQTLVDVLAQGGGGGAALQRISPFLLQGDASSMPFVISNAAKDLGYYRQAAEASGVQRAIADAVGTTLDAEVSAGHGQDYVPKLAALLKV</sequence>
<keyword evidence="6" id="KW-1185">Reference proteome</keyword>
<evidence type="ECO:0000313" key="5">
    <source>
        <dbReference type="EMBL" id="MBC9206475.1"/>
    </source>
</evidence>
<dbReference type="InterPro" id="IPR008927">
    <property type="entry name" value="6-PGluconate_DH-like_C_sf"/>
</dbReference>
<name>A0ABR7RIR7_9PROT</name>
<keyword evidence="2" id="KW-0520">NAD</keyword>
<dbReference type="Proteomes" id="UP000626026">
    <property type="component" value="Unassembled WGS sequence"/>
</dbReference>
<dbReference type="InterPro" id="IPR029154">
    <property type="entry name" value="HIBADH-like_NADP-bd"/>
</dbReference>
<accession>A0ABR7RIR7</accession>
<feature type="domain" description="6-phosphogluconate dehydrogenase NADP-binding" evidence="3">
    <location>
        <begin position="2"/>
        <end position="160"/>
    </location>
</feature>
<feature type="domain" description="3-hydroxyisobutyrate dehydrogenase-like NAD-binding" evidence="4">
    <location>
        <begin position="163"/>
        <end position="273"/>
    </location>
</feature>
<dbReference type="Gene3D" id="3.40.50.720">
    <property type="entry name" value="NAD(P)-binding Rossmann-like Domain"/>
    <property type="match status" value="1"/>
</dbReference>
<evidence type="ECO:0000256" key="2">
    <source>
        <dbReference type="ARBA" id="ARBA00023027"/>
    </source>
</evidence>
<dbReference type="Pfam" id="PF14833">
    <property type="entry name" value="NAD_binding_11"/>
    <property type="match status" value="1"/>
</dbReference>
<evidence type="ECO:0000313" key="6">
    <source>
        <dbReference type="Proteomes" id="UP000626026"/>
    </source>
</evidence>
<evidence type="ECO:0000259" key="3">
    <source>
        <dbReference type="Pfam" id="PF03446"/>
    </source>
</evidence>
<dbReference type="SUPFAM" id="SSF51735">
    <property type="entry name" value="NAD(P)-binding Rossmann-fold domains"/>
    <property type="match status" value="1"/>
</dbReference>
<comment type="caution">
    <text evidence="5">The sequence shown here is derived from an EMBL/GenBank/DDBJ whole genome shotgun (WGS) entry which is preliminary data.</text>
</comment>
<dbReference type="SUPFAM" id="SSF48179">
    <property type="entry name" value="6-phosphogluconate dehydrogenase C-terminal domain-like"/>
    <property type="match status" value="1"/>
</dbReference>
<dbReference type="Pfam" id="PF03446">
    <property type="entry name" value="NAD_binding_2"/>
    <property type="match status" value="1"/>
</dbReference>
<dbReference type="EMBL" id="JACTVA010000007">
    <property type="protein sequence ID" value="MBC9206475.1"/>
    <property type="molecule type" value="Genomic_DNA"/>
</dbReference>
<evidence type="ECO:0000259" key="4">
    <source>
        <dbReference type="Pfam" id="PF14833"/>
    </source>
</evidence>
<evidence type="ECO:0000256" key="1">
    <source>
        <dbReference type="ARBA" id="ARBA00023002"/>
    </source>
</evidence>
<dbReference type="PIRSF" id="PIRSF000103">
    <property type="entry name" value="HIBADH"/>
    <property type="match status" value="1"/>
</dbReference>
<protein>
    <submittedName>
        <fullName evidence="5">NAD(P)-dependent oxidoreductase</fullName>
    </submittedName>
</protein>
<dbReference type="Gene3D" id="1.10.1040.10">
    <property type="entry name" value="N-(1-d-carboxylethyl)-l-norvaline Dehydrogenase, domain 2"/>
    <property type="match status" value="1"/>
</dbReference>
<keyword evidence="1" id="KW-0560">Oxidoreductase</keyword>
<organism evidence="5 6">
    <name type="scientific">Teichococcus aerophilus</name>
    <dbReference type="NCBI Taxonomy" id="1224513"/>
    <lineage>
        <taxon>Bacteria</taxon>
        <taxon>Pseudomonadati</taxon>
        <taxon>Pseudomonadota</taxon>
        <taxon>Alphaproteobacteria</taxon>
        <taxon>Acetobacterales</taxon>
        <taxon>Roseomonadaceae</taxon>
        <taxon>Roseomonas</taxon>
    </lineage>
</organism>
<gene>
    <name evidence="5" type="ORF">IBL26_06475</name>
</gene>